<evidence type="ECO:0000313" key="3">
    <source>
        <dbReference type="WBParaSite" id="jg13779"/>
    </source>
</evidence>
<evidence type="ECO:0000313" key="2">
    <source>
        <dbReference type="Proteomes" id="UP000887574"/>
    </source>
</evidence>
<protein>
    <submittedName>
        <fullName evidence="3">Uncharacterized protein</fullName>
    </submittedName>
</protein>
<evidence type="ECO:0000256" key="1">
    <source>
        <dbReference type="SAM" id="Phobius"/>
    </source>
</evidence>
<keyword evidence="1" id="KW-0812">Transmembrane</keyword>
<proteinExistence type="predicted"/>
<sequence>MAPNNTDDSFYLNYKDGFFISLFGIMIGLYLTAMTHRSLRNPCNYLLAFTAIGDLLHQLSYHVTLYYTVIALTSLTFYPVFMLSRML</sequence>
<keyword evidence="2" id="KW-1185">Reference proteome</keyword>
<feature type="transmembrane region" description="Helical" evidence="1">
    <location>
        <begin position="12"/>
        <end position="31"/>
    </location>
</feature>
<organism evidence="2 3">
    <name type="scientific">Ditylenchus dipsaci</name>
    <dbReference type="NCBI Taxonomy" id="166011"/>
    <lineage>
        <taxon>Eukaryota</taxon>
        <taxon>Metazoa</taxon>
        <taxon>Ecdysozoa</taxon>
        <taxon>Nematoda</taxon>
        <taxon>Chromadorea</taxon>
        <taxon>Rhabditida</taxon>
        <taxon>Tylenchina</taxon>
        <taxon>Tylenchomorpha</taxon>
        <taxon>Sphaerularioidea</taxon>
        <taxon>Anguinidae</taxon>
        <taxon>Anguininae</taxon>
        <taxon>Ditylenchus</taxon>
    </lineage>
</organism>
<keyword evidence="1" id="KW-0472">Membrane</keyword>
<reference evidence="3" key="1">
    <citation type="submission" date="2022-11" db="UniProtKB">
        <authorList>
            <consortium name="WormBaseParasite"/>
        </authorList>
    </citation>
    <scope>IDENTIFICATION</scope>
</reference>
<dbReference type="Proteomes" id="UP000887574">
    <property type="component" value="Unplaced"/>
</dbReference>
<dbReference type="WBParaSite" id="jg13779">
    <property type="protein sequence ID" value="jg13779"/>
    <property type="gene ID" value="jg13779"/>
</dbReference>
<accession>A0A915CZ12</accession>
<feature type="transmembrane region" description="Helical" evidence="1">
    <location>
        <begin position="65"/>
        <end position="83"/>
    </location>
</feature>
<dbReference type="AlphaFoldDB" id="A0A915CZ12"/>
<keyword evidence="1" id="KW-1133">Transmembrane helix</keyword>
<name>A0A915CZ12_9BILA</name>